<comment type="caution">
    <text evidence="3">The sequence shown here is derived from an EMBL/GenBank/DDBJ whole genome shotgun (WGS) entry which is preliminary data.</text>
</comment>
<organism evidence="3 4">
    <name type="scientific">Saonia flava</name>
    <dbReference type="NCBI Taxonomy" id="523696"/>
    <lineage>
        <taxon>Bacteria</taxon>
        <taxon>Pseudomonadati</taxon>
        <taxon>Bacteroidota</taxon>
        <taxon>Flavobacteriia</taxon>
        <taxon>Flavobacteriales</taxon>
        <taxon>Flavobacteriaceae</taxon>
        <taxon>Saonia</taxon>
    </lineage>
</organism>
<evidence type="ECO:0000313" key="4">
    <source>
        <dbReference type="Proteomes" id="UP000590442"/>
    </source>
</evidence>
<evidence type="ECO:0000313" key="3">
    <source>
        <dbReference type="EMBL" id="NJB72764.1"/>
    </source>
</evidence>
<accession>A0A846R5V7</accession>
<dbReference type="EMBL" id="JAATJJ010000002">
    <property type="protein sequence ID" value="NJB72764.1"/>
    <property type="molecule type" value="Genomic_DNA"/>
</dbReference>
<dbReference type="RefSeq" id="WP_167966181.1">
    <property type="nucleotide sequence ID" value="NZ_JAATJJ010000002.1"/>
</dbReference>
<reference evidence="3 4" key="1">
    <citation type="submission" date="2020-03" db="EMBL/GenBank/DDBJ databases">
        <title>Genomic Encyclopedia of Type Strains, Phase IV (KMG-IV): sequencing the most valuable type-strain genomes for metagenomic binning, comparative biology and taxonomic classification.</title>
        <authorList>
            <person name="Goeker M."/>
        </authorList>
    </citation>
    <scope>NUCLEOTIDE SEQUENCE [LARGE SCALE GENOMIC DNA]</scope>
    <source>
        <strain evidence="3 4">DSM 29762</strain>
    </source>
</reference>
<feature type="coiled-coil region" evidence="1">
    <location>
        <begin position="151"/>
        <end position="181"/>
    </location>
</feature>
<keyword evidence="2" id="KW-0732">Signal</keyword>
<protein>
    <submittedName>
        <fullName evidence="3">Uncharacterized protein</fullName>
    </submittedName>
</protein>
<dbReference type="AlphaFoldDB" id="A0A846R5V7"/>
<evidence type="ECO:0000256" key="2">
    <source>
        <dbReference type="SAM" id="SignalP"/>
    </source>
</evidence>
<sequence length="284" mass="32920">MKKLSFLFLLIMCSSIYGQNQLNEYKYIIVPVKFESFKENNQYQTSTLLKHLFDQKGFNVVYSDNLPKDLSNNMCLGLLADIKDDSNMFTTKTVIVLRDCTFKEIFTSQEGRSRLKQYRPAYAEAITNSFKSFAGMNYDYMPKSESKEPITVSFKNDVKKLEEEVVEIEKDKEKVEALEVEEKKSETVNEIAPIVEVKEEQLAETKPVVMESPNILYAQEIAEGYQLVNSKPSIRLKMYKSSLPNVYHANDDGINGLVLNKNGKWFFEYYKDNKLTVKELNIKF</sequence>
<dbReference type="Proteomes" id="UP000590442">
    <property type="component" value="Unassembled WGS sequence"/>
</dbReference>
<name>A0A846R5V7_9FLAO</name>
<feature type="chain" id="PRO_5032315053" evidence="2">
    <location>
        <begin position="19"/>
        <end position="284"/>
    </location>
</feature>
<evidence type="ECO:0000256" key="1">
    <source>
        <dbReference type="SAM" id="Coils"/>
    </source>
</evidence>
<feature type="signal peptide" evidence="2">
    <location>
        <begin position="1"/>
        <end position="18"/>
    </location>
</feature>
<gene>
    <name evidence="3" type="ORF">GGR42_003255</name>
</gene>
<proteinExistence type="predicted"/>
<keyword evidence="4" id="KW-1185">Reference proteome</keyword>
<keyword evidence="1" id="KW-0175">Coiled coil</keyword>